<gene>
    <name evidence="3" type="ORF">GCM10008961_04830</name>
</gene>
<feature type="transmembrane region" description="Helical" evidence="1">
    <location>
        <begin position="176"/>
        <end position="207"/>
    </location>
</feature>
<feature type="transmembrane region" description="Helical" evidence="1">
    <location>
        <begin position="145"/>
        <end position="164"/>
    </location>
</feature>
<reference evidence="4" key="1">
    <citation type="journal article" date="2019" name="Int. J. Syst. Evol. Microbiol.">
        <title>The Global Catalogue of Microorganisms (GCM) 10K type strain sequencing project: providing services to taxonomists for standard genome sequencing and annotation.</title>
        <authorList>
            <consortium name="The Broad Institute Genomics Platform"/>
            <consortium name="The Broad Institute Genome Sequencing Center for Infectious Disease"/>
            <person name="Wu L."/>
            <person name="Ma J."/>
        </authorList>
    </citation>
    <scope>NUCLEOTIDE SEQUENCE [LARGE SCALE GENOMIC DNA]</scope>
    <source>
        <strain evidence="4">JCM 31406</strain>
    </source>
</reference>
<feature type="transmembrane region" description="Helical" evidence="1">
    <location>
        <begin position="262"/>
        <end position="283"/>
    </location>
</feature>
<dbReference type="InterPro" id="IPR052710">
    <property type="entry name" value="CAAX_protease"/>
</dbReference>
<keyword evidence="1" id="KW-0812">Transmembrane</keyword>
<protein>
    <recommendedName>
        <fullName evidence="2">CAAX prenyl protease 2/Lysostaphin resistance protein A-like domain-containing protein</fullName>
    </recommendedName>
</protein>
<feature type="transmembrane region" description="Helical" evidence="1">
    <location>
        <begin position="303"/>
        <end position="325"/>
    </location>
</feature>
<sequence>MTVPDSVPAPADSPDVPAPRGVRAVDGNRAALALLLVQNVVSALLIGVNVPVGERVVRVGLNLPLGVSLLGAFAVVVLVGLTVFRGPLDALFRDVRWRTPPAWGVAVAAFVLAFLASRAFVLAFVTLFPETADSTPQFLSSGVDLWVLLLAAGVLVPVAEEVAFRGLMMRGHERAVGFGVAALTSSVAFAVAHGAPVSVVGILPLAYVLARVTQHTGSVWNAVIIHVLNNTVALGLGAFLAGRLPTDPAQATEMLSNPALKVPLAIGAALFGTVVLVVLHLWLTPKADPQERSAPGPWLSGAYVVVLLFGLSALLLTVPGVAEWLGTVRASLQGR</sequence>
<keyword evidence="1" id="KW-0472">Membrane</keyword>
<dbReference type="Pfam" id="PF02517">
    <property type="entry name" value="Rce1-like"/>
    <property type="match status" value="1"/>
</dbReference>
<feature type="transmembrane region" description="Helical" evidence="1">
    <location>
        <begin position="219"/>
        <end position="241"/>
    </location>
</feature>
<dbReference type="RefSeq" id="WP_189098700.1">
    <property type="nucleotide sequence ID" value="NZ_BMQO01000001.1"/>
</dbReference>
<feature type="transmembrane region" description="Helical" evidence="1">
    <location>
        <begin position="63"/>
        <end position="84"/>
    </location>
</feature>
<accession>A0ABQ2SEF8</accession>
<keyword evidence="1" id="KW-1133">Transmembrane helix</keyword>
<dbReference type="Proteomes" id="UP000620633">
    <property type="component" value="Unassembled WGS sequence"/>
</dbReference>
<feature type="domain" description="CAAX prenyl protease 2/Lysostaphin resistance protein A-like" evidence="2">
    <location>
        <begin position="144"/>
        <end position="232"/>
    </location>
</feature>
<keyword evidence="4" id="KW-1185">Reference proteome</keyword>
<dbReference type="PANTHER" id="PTHR36435:SF1">
    <property type="entry name" value="CAAX AMINO TERMINAL PROTEASE FAMILY PROTEIN"/>
    <property type="match status" value="1"/>
</dbReference>
<evidence type="ECO:0000259" key="2">
    <source>
        <dbReference type="Pfam" id="PF02517"/>
    </source>
</evidence>
<dbReference type="InterPro" id="IPR003675">
    <property type="entry name" value="Rce1/LyrA-like_dom"/>
</dbReference>
<evidence type="ECO:0000256" key="1">
    <source>
        <dbReference type="SAM" id="Phobius"/>
    </source>
</evidence>
<comment type="caution">
    <text evidence="3">The sequence shown here is derived from an EMBL/GenBank/DDBJ whole genome shotgun (WGS) entry which is preliminary data.</text>
</comment>
<evidence type="ECO:0000313" key="4">
    <source>
        <dbReference type="Proteomes" id="UP000620633"/>
    </source>
</evidence>
<evidence type="ECO:0000313" key="3">
    <source>
        <dbReference type="EMBL" id="GGS16312.1"/>
    </source>
</evidence>
<proteinExistence type="predicted"/>
<organism evidence="3 4">
    <name type="scientific">Deinococcus knuensis</name>
    <dbReference type="NCBI Taxonomy" id="1837380"/>
    <lineage>
        <taxon>Bacteria</taxon>
        <taxon>Thermotogati</taxon>
        <taxon>Deinococcota</taxon>
        <taxon>Deinococci</taxon>
        <taxon>Deinococcales</taxon>
        <taxon>Deinococcaceae</taxon>
        <taxon>Deinococcus</taxon>
    </lineage>
</organism>
<feature type="transmembrane region" description="Helical" evidence="1">
    <location>
        <begin position="105"/>
        <end position="125"/>
    </location>
</feature>
<name>A0ABQ2SEF8_9DEIO</name>
<dbReference type="EMBL" id="BMQO01000001">
    <property type="protein sequence ID" value="GGS16312.1"/>
    <property type="molecule type" value="Genomic_DNA"/>
</dbReference>
<dbReference type="PANTHER" id="PTHR36435">
    <property type="entry name" value="SLR1288 PROTEIN"/>
    <property type="match status" value="1"/>
</dbReference>
<feature type="transmembrane region" description="Helical" evidence="1">
    <location>
        <begin position="30"/>
        <end position="51"/>
    </location>
</feature>